<keyword evidence="1" id="KW-0812">Transmembrane</keyword>
<protein>
    <recommendedName>
        <fullName evidence="4">Restriction endonuclease type IV Mrr domain-containing protein</fullName>
    </recommendedName>
</protein>
<organism evidence="2 3">
    <name type="scientific">Paratissierella segnis</name>
    <dbReference type="NCBI Taxonomy" id="2763679"/>
    <lineage>
        <taxon>Bacteria</taxon>
        <taxon>Bacillati</taxon>
        <taxon>Bacillota</taxon>
        <taxon>Tissierellia</taxon>
        <taxon>Tissierellales</taxon>
        <taxon>Tissierellaceae</taxon>
        <taxon>Paratissierella</taxon>
    </lineage>
</organism>
<dbReference type="Gene3D" id="3.40.1350.10">
    <property type="match status" value="1"/>
</dbReference>
<sequence>MEGIIKKLKGKYSQNKQETIIRNYYSKEINKGKTYRAQHLDHVLFILLLFFILTLVLIIRSNRILLPIYISLISIFFIANSVNVLNKKKMKKKELAINEDLKSRRVIRELTQLNREEFILYVKDLLDEFYSTEFRLGEDGVDFSGYINNKNYGVKCIKSSLEDRILSKKVGEFSNLINNLNYDEGIIVTNSYFQEDIKDNTSLILIDFLGIKEILKKIDKFPSDEEIRNYIIHRYDDRKSTVTSQLKTITFGKIVRLYGTFAVFYFISFFVRYGLYYKIMGVVVFIIATILGGIKFTEYQRVKKNNLYISK</sequence>
<reference evidence="2" key="1">
    <citation type="submission" date="2020-08" db="EMBL/GenBank/DDBJ databases">
        <title>Genome public.</title>
        <authorList>
            <person name="Liu C."/>
            <person name="Sun Q."/>
        </authorList>
    </citation>
    <scope>NUCLEOTIDE SEQUENCE</scope>
    <source>
        <strain evidence="2">BX21</strain>
    </source>
</reference>
<keyword evidence="3" id="KW-1185">Reference proteome</keyword>
<dbReference type="AlphaFoldDB" id="A0A926EY31"/>
<dbReference type="InterPro" id="IPR011856">
    <property type="entry name" value="tRNA_endonuc-like_dom_sf"/>
</dbReference>
<name>A0A926EY31_9FIRM</name>
<dbReference type="GO" id="GO:0003676">
    <property type="term" value="F:nucleic acid binding"/>
    <property type="evidence" value="ECO:0007669"/>
    <property type="project" value="InterPro"/>
</dbReference>
<accession>A0A926EY31</accession>
<evidence type="ECO:0008006" key="4">
    <source>
        <dbReference type="Google" id="ProtNLM"/>
    </source>
</evidence>
<feature type="transmembrane region" description="Helical" evidence="1">
    <location>
        <begin position="279"/>
        <end position="297"/>
    </location>
</feature>
<keyword evidence="1" id="KW-0472">Membrane</keyword>
<proteinExistence type="predicted"/>
<feature type="transmembrane region" description="Helical" evidence="1">
    <location>
        <begin position="40"/>
        <end position="59"/>
    </location>
</feature>
<evidence type="ECO:0000313" key="2">
    <source>
        <dbReference type="EMBL" id="MBC8588514.1"/>
    </source>
</evidence>
<dbReference type="RefSeq" id="WP_262429969.1">
    <property type="nucleotide sequence ID" value="NZ_JACRTG010000020.1"/>
</dbReference>
<feature type="transmembrane region" description="Helical" evidence="1">
    <location>
        <begin position="65"/>
        <end position="85"/>
    </location>
</feature>
<comment type="caution">
    <text evidence="2">The sequence shown here is derived from an EMBL/GenBank/DDBJ whole genome shotgun (WGS) entry which is preliminary data.</text>
</comment>
<feature type="transmembrane region" description="Helical" evidence="1">
    <location>
        <begin position="254"/>
        <end position="273"/>
    </location>
</feature>
<dbReference type="EMBL" id="JACRTG010000020">
    <property type="protein sequence ID" value="MBC8588514.1"/>
    <property type="molecule type" value="Genomic_DNA"/>
</dbReference>
<evidence type="ECO:0000313" key="3">
    <source>
        <dbReference type="Proteomes" id="UP000601171"/>
    </source>
</evidence>
<evidence type="ECO:0000256" key="1">
    <source>
        <dbReference type="SAM" id="Phobius"/>
    </source>
</evidence>
<gene>
    <name evidence="2" type="ORF">H8707_09695</name>
</gene>
<keyword evidence="1" id="KW-1133">Transmembrane helix</keyword>
<dbReference type="Proteomes" id="UP000601171">
    <property type="component" value="Unassembled WGS sequence"/>
</dbReference>